<gene>
    <name evidence="6" type="ORF">VLY81_04420</name>
</gene>
<evidence type="ECO:0000256" key="2">
    <source>
        <dbReference type="ARBA" id="ARBA00008520"/>
    </source>
</evidence>
<reference evidence="7" key="1">
    <citation type="submission" date="2023-12" db="EMBL/GenBank/DDBJ databases">
        <title>Novel isolates from deep terrestrial aquifers shed light on the physiology and ecology of the class Limnochordia.</title>
        <authorList>
            <person name="Karnachuk O.V."/>
            <person name="Lukina A.P."/>
            <person name="Avakyan M.R."/>
            <person name="Kadnikov V."/>
            <person name="Begmatov S."/>
            <person name="Beletsky A.V."/>
            <person name="Mardanov A.V."/>
            <person name="Ravin N.V."/>
        </authorList>
    </citation>
    <scope>NUCLEOTIDE SEQUENCE [LARGE SCALE GENOMIC DNA]</scope>
    <source>
        <strain evidence="7">LN</strain>
    </source>
</reference>
<evidence type="ECO:0000256" key="5">
    <source>
        <dbReference type="SAM" id="SignalP"/>
    </source>
</evidence>
<sequence length="420" mass="46295">MRLHRCAGRVSILLLMLLLLVSPAWAGTVVRVSGWAGTDVAIVEELITRFVEPAVKPYGIEVRYEPIAEDFSTYLFNSLSAGTAPDLFYVDIFWAEPLMAAGQLEPLDAYLQRSEALSKEDIIPSLLEAFTYQGKVYGIPKDFNTLAVFYNKDIFDEAGVPYPDESDTWASFTDKLRRVSRPQEGIYGIALAPEFARFGAFAYAAGFRLFDERGRSDLSQPGFVEAFEWYTGLVDEGIGILPADIGQSWGGGAFATERVATAIEGAWILGFLRDQAPNLPYGATLLPRHAGTGQRGNFIYTVSWSINAASRVKEEAFRVLEALTSPEAQQWVLQRGLALPSRQALLDDPYFKQATAEAQANLVVFRGASEGNVQPFKFGRYGGDWMTPVNEALSAVMTGELTPQQALADAQRRLDELTGR</sequence>
<keyword evidence="3" id="KW-0813">Transport</keyword>
<organism evidence="6 7">
    <name type="scientific">Geochorda subterranea</name>
    <dbReference type="NCBI Taxonomy" id="3109564"/>
    <lineage>
        <taxon>Bacteria</taxon>
        <taxon>Bacillati</taxon>
        <taxon>Bacillota</taxon>
        <taxon>Limnochordia</taxon>
        <taxon>Limnochordales</taxon>
        <taxon>Geochordaceae</taxon>
        <taxon>Geochorda</taxon>
    </lineage>
</organism>
<evidence type="ECO:0000313" key="7">
    <source>
        <dbReference type="Proteomes" id="UP001333102"/>
    </source>
</evidence>
<dbReference type="EMBL" id="CP141614">
    <property type="protein sequence ID" value="WRP15416.1"/>
    <property type="molecule type" value="Genomic_DNA"/>
</dbReference>
<dbReference type="SUPFAM" id="SSF53850">
    <property type="entry name" value="Periplasmic binding protein-like II"/>
    <property type="match status" value="1"/>
</dbReference>
<feature type="chain" id="PRO_5046881807" evidence="5">
    <location>
        <begin position="27"/>
        <end position="420"/>
    </location>
</feature>
<keyword evidence="7" id="KW-1185">Reference proteome</keyword>
<dbReference type="Proteomes" id="UP001333102">
    <property type="component" value="Chromosome"/>
</dbReference>
<comment type="subcellular location">
    <subcellularLocation>
        <location evidence="1">Cell envelope</location>
    </subcellularLocation>
</comment>
<feature type="signal peptide" evidence="5">
    <location>
        <begin position="1"/>
        <end position="26"/>
    </location>
</feature>
<protein>
    <submittedName>
        <fullName evidence="6">ABC transporter substrate-binding protein</fullName>
    </submittedName>
</protein>
<comment type="similarity">
    <text evidence="2">Belongs to the bacterial solute-binding protein 1 family.</text>
</comment>
<proteinExistence type="inferred from homology"/>
<evidence type="ECO:0000256" key="4">
    <source>
        <dbReference type="ARBA" id="ARBA00022729"/>
    </source>
</evidence>
<evidence type="ECO:0000313" key="6">
    <source>
        <dbReference type="EMBL" id="WRP15416.1"/>
    </source>
</evidence>
<accession>A0ABZ1BRI0</accession>
<dbReference type="PANTHER" id="PTHR43649:SF31">
    <property type="entry name" value="SN-GLYCEROL-3-PHOSPHATE-BINDING PERIPLASMIC PROTEIN UGPB"/>
    <property type="match status" value="1"/>
</dbReference>
<dbReference type="RefSeq" id="WP_324669819.1">
    <property type="nucleotide sequence ID" value="NZ_CP141614.1"/>
</dbReference>
<evidence type="ECO:0000256" key="1">
    <source>
        <dbReference type="ARBA" id="ARBA00004196"/>
    </source>
</evidence>
<name>A0ABZ1BRI0_9FIRM</name>
<dbReference type="CDD" id="cd14748">
    <property type="entry name" value="PBP2_UgpB"/>
    <property type="match status" value="1"/>
</dbReference>
<dbReference type="InterPro" id="IPR006059">
    <property type="entry name" value="SBP"/>
</dbReference>
<dbReference type="Gene3D" id="3.40.190.10">
    <property type="entry name" value="Periplasmic binding protein-like II"/>
    <property type="match status" value="1"/>
</dbReference>
<dbReference type="PANTHER" id="PTHR43649">
    <property type="entry name" value="ARABINOSE-BINDING PROTEIN-RELATED"/>
    <property type="match status" value="1"/>
</dbReference>
<dbReference type="Pfam" id="PF13416">
    <property type="entry name" value="SBP_bac_8"/>
    <property type="match status" value="1"/>
</dbReference>
<evidence type="ECO:0000256" key="3">
    <source>
        <dbReference type="ARBA" id="ARBA00022448"/>
    </source>
</evidence>
<dbReference type="InterPro" id="IPR050490">
    <property type="entry name" value="Bact_solute-bd_prot1"/>
</dbReference>
<keyword evidence="4 5" id="KW-0732">Signal</keyword>